<dbReference type="Proteomes" id="UP000076976">
    <property type="component" value="Unassembled WGS sequence"/>
</dbReference>
<name>A0A176QDF5_9MICO</name>
<dbReference type="InterPro" id="IPR013096">
    <property type="entry name" value="Cupin_2"/>
</dbReference>
<keyword evidence="3" id="KW-1185">Reference proteome</keyword>
<evidence type="ECO:0000259" key="1">
    <source>
        <dbReference type="Pfam" id="PF07883"/>
    </source>
</evidence>
<evidence type="ECO:0000313" key="3">
    <source>
        <dbReference type="Proteomes" id="UP000076976"/>
    </source>
</evidence>
<dbReference type="InterPro" id="IPR011051">
    <property type="entry name" value="RmlC_Cupin_sf"/>
</dbReference>
<reference evidence="2 3" key="1">
    <citation type="submission" date="2016-01" db="EMBL/GenBank/DDBJ databases">
        <title>Janibacter melonis strain CD11_4 genome sequencing and assembly.</title>
        <authorList>
            <person name="Nair G.R."/>
            <person name="Kaur G."/>
            <person name="Chander A.M."/>
            <person name="Mayilraj S."/>
        </authorList>
    </citation>
    <scope>NUCLEOTIDE SEQUENCE [LARGE SCALE GENOMIC DNA]</scope>
    <source>
        <strain evidence="2 3">CD11-4</strain>
    </source>
</reference>
<accession>A0A176QDF5</accession>
<dbReference type="AlphaFoldDB" id="A0A176QDF5"/>
<sequence length="121" mass="12670">MSEVVVTTQPAVIDVPGGKVIAEHVGRVATGDEGMSVAHMRAPAGWEEPAQTPDFDEVTLVVAGTVVVEHDGGRVEVHAGQSVRTPAGRRVRYSVGPEGAEYVAICTPAFGPDSVHREDEA</sequence>
<dbReference type="Pfam" id="PF07883">
    <property type="entry name" value="Cupin_2"/>
    <property type="match status" value="1"/>
</dbReference>
<dbReference type="RefSeq" id="WP_068273390.1">
    <property type="nucleotide sequence ID" value="NZ_LQZG01000002.1"/>
</dbReference>
<gene>
    <name evidence="2" type="ORF">AWH69_06715</name>
</gene>
<dbReference type="InterPro" id="IPR014710">
    <property type="entry name" value="RmlC-like_jellyroll"/>
</dbReference>
<dbReference type="EMBL" id="LQZG01000002">
    <property type="protein sequence ID" value="OAB87731.1"/>
    <property type="molecule type" value="Genomic_DNA"/>
</dbReference>
<protein>
    <submittedName>
        <fullName evidence="2">Cupin</fullName>
    </submittedName>
</protein>
<dbReference type="SUPFAM" id="SSF51182">
    <property type="entry name" value="RmlC-like cupins"/>
    <property type="match status" value="1"/>
</dbReference>
<organism evidence="2 3">
    <name type="scientific">Janibacter melonis</name>
    <dbReference type="NCBI Taxonomy" id="262209"/>
    <lineage>
        <taxon>Bacteria</taxon>
        <taxon>Bacillati</taxon>
        <taxon>Actinomycetota</taxon>
        <taxon>Actinomycetes</taxon>
        <taxon>Micrococcales</taxon>
        <taxon>Intrasporangiaceae</taxon>
        <taxon>Janibacter</taxon>
    </lineage>
</organism>
<dbReference type="Gene3D" id="2.60.120.10">
    <property type="entry name" value="Jelly Rolls"/>
    <property type="match status" value="1"/>
</dbReference>
<proteinExistence type="predicted"/>
<evidence type="ECO:0000313" key="2">
    <source>
        <dbReference type="EMBL" id="OAB87731.1"/>
    </source>
</evidence>
<dbReference type="STRING" id="262209.AWH69_06715"/>
<feature type="domain" description="Cupin type-2" evidence="1">
    <location>
        <begin position="40"/>
        <end position="103"/>
    </location>
</feature>
<comment type="caution">
    <text evidence="2">The sequence shown here is derived from an EMBL/GenBank/DDBJ whole genome shotgun (WGS) entry which is preliminary data.</text>
</comment>